<dbReference type="GO" id="GO:0048476">
    <property type="term" value="C:Holliday junction resolvase complex"/>
    <property type="evidence" value="ECO:0007669"/>
    <property type="project" value="UniProtKB-UniRule"/>
</dbReference>
<dbReference type="InterPro" id="IPR013849">
    <property type="entry name" value="DNA_helicase_Holl-junc_RuvA_I"/>
</dbReference>
<name>A0A059Y1S8_9BACT</name>
<dbReference type="HOGENOM" id="CLU_087936_3_0_0"/>
<evidence type="ECO:0000313" key="8">
    <source>
        <dbReference type="EMBL" id="AIA31442.1"/>
    </source>
</evidence>
<dbReference type="GO" id="GO:0006281">
    <property type="term" value="P:DNA repair"/>
    <property type="evidence" value="ECO:0007669"/>
    <property type="project" value="UniProtKB-UniRule"/>
</dbReference>
<dbReference type="GO" id="GO:0005524">
    <property type="term" value="F:ATP binding"/>
    <property type="evidence" value="ECO:0007669"/>
    <property type="project" value="InterPro"/>
</dbReference>
<reference evidence="8 9" key="2">
    <citation type="journal article" date="2015" name="Biomed. Res. Int.">
        <title>Effects of Arsenite Resistance on the Growth and Functional Gene Expression of Leptospirillum ferriphilum and Acidithiobacillus thiooxidans in Pure Culture and Coculture.</title>
        <authorList>
            <person name="Jiang H."/>
            <person name="Liang Y."/>
            <person name="Yin H."/>
            <person name="Xiao Y."/>
            <person name="Guo X."/>
            <person name="Xu Y."/>
            <person name="Hu Q."/>
            <person name="Liu H."/>
            <person name="Liu X."/>
        </authorList>
    </citation>
    <scope>NUCLEOTIDE SEQUENCE [LARGE SCALE GENOMIC DNA]</scope>
    <source>
        <strain evidence="8 9">YSK</strain>
    </source>
</reference>
<comment type="function">
    <text evidence="6">The RuvA-RuvB-RuvC complex processes Holliday junction (HJ) DNA during genetic recombination and DNA repair, while the RuvA-RuvB complex plays an important role in the rescue of blocked DNA replication forks via replication fork reversal (RFR). RuvA specifically binds to HJ cruciform DNA, conferring on it an open structure. The RuvB hexamer acts as an ATP-dependent pump, pulling dsDNA into and through the RuvAB complex. HJ branch migration allows RuvC to scan DNA until it finds its consensus sequence, where it cleaves and resolves the cruciform DNA.</text>
</comment>
<dbReference type="NCBIfam" id="TIGR00084">
    <property type="entry name" value="ruvA"/>
    <property type="match status" value="1"/>
</dbReference>
<evidence type="ECO:0000259" key="7">
    <source>
        <dbReference type="SMART" id="SM00278"/>
    </source>
</evidence>
<dbReference type="EMBL" id="CP007243">
    <property type="protein sequence ID" value="AIA31442.1"/>
    <property type="molecule type" value="Genomic_DNA"/>
</dbReference>
<dbReference type="Gene3D" id="2.40.50.140">
    <property type="entry name" value="Nucleic acid-binding proteins"/>
    <property type="match status" value="1"/>
</dbReference>
<dbReference type="Pfam" id="PF01330">
    <property type="entry name" value="RuvA_N"/>
    <property type="match status" value="1"/>
</dbReference>
<dbReference type="RefSeq" id="WP_014960107.1">
    <property type="nucleotide sequence ID" value="NZ_CP007243.1"/>
</dbReference>
<dbReference type="SMART" id="SM00278">
    <property type="entry name" value="HhH1"/>
    <property type="match status" value="2"/>
</dbReference>
<dbReference type="KEGG" id="lfp:Y981_01760"/>
<keyword evidence="5 6" id="KW-0234">DNA repair</keyword>
<evidence type="ECO:0000313" key="9">
    <source>
        <dbReference type="Proteomes" id="UP000027059"/>
    </source>
</evidence>
<feature type="region of interest" description="Domain III" evidence="6">
    <location>
        <begin position="156"/>
        <end position="208"/>
    </location>
</feature>
<reference evidence="9" key="1">
    <citation type="submission" date="2014-02" db="EMBL/GenBank/DDBJ databases">
        <title>Complete genome sequence and comparative genomic analysis of the nitrogen-fixing bacterium Leptospirillum ferriphilum YSK.</title>
        <authorList>
            <person name="Guo X."/>
            <person name="Yin H."/>
            <person name="Liang Y."/>
            <person name="Hu Q."/>
            <person name="Ma L."/>
            <person name="Xiao Y."/>
            <person name="Zhang X."/>
            <person name="Qiu G."/>
            <person name="Liu X."/>
        </authorList>
    </citation>
    <scope>NUCLEOTIDE SEQUENCE [LARGE SCALE GENOMIC DNA]</scope>
    <source>
        <strain evidence="9">YSK</strain>
    </source>
</reference>
<dbReference type="GO" id="GO:0006310">
    <property type="term" value="P:DNA recombination"/>
    <property type="evidence" value="ECO:0007669"/>
    <property type="project" value="UniProtKB-UniRule"/>
</dbReference>
<keyword evidence="9" id="KW-1185">Reference proteome</keyword>
<evidence type="ECO:0000256" key="5">
    <source>
        <dbReference type="ARBA" id="ARBA00023204"/>
    </source>
</evidence>
<gene>
    <name evidence="6" type="primary">ruvA</name>
    <name evidence="8" type="ORF">Y981_01760</name>
</gene>
<dbReference type="InterPro" id="IPR003583">
    <property type="entry name" value="Hlx-hairpin-Hlx_DNA-bd_motif"/>
</dbReference>
<feature type="domain" description="Helix-hairpin-helix DNA-binding motif class 1" evidence="7">
    <location>
        <begin position="77"/>
        <end position="96"/>
    </location>
</feature>
<sequence>MIARLWGVPVEWEEESVILRSGDVGYRVHLSPCSHQKLRSRPEGLVLELLIQHFWNEHLEAPLLAGFPDPDEQTLFNQLRKVPGLGPLSALRLLAIPVGDFLTIVRDNDAGRLKGLKGVGEKTARKILGELRGNVDWIAESTSMISLSSGKGSESPASLARSVQDVLVRQFGHSPQEAQKLVSEALRRQPSISSMEELFQEVYRVGTQ</sequence>
<evidence type="ECO:0000256" key="6">
    <source>
        <dbReference type="HAMAP-Rule" id="MF_00031"/>
    </source>
</evidence>
<dbReference type="HAMAP" id="MF_00031">
    <property type="entry name" value="DNA_HJ_migration_RuvA"/>
    <property type="match status" value="1"/>
</dbReference>
<evidence type="ECO:0000256" key="3">
    <source>
        <dbReference type="ARBA" id="ARBA00023125"/>
    </source>
</evidence>
<keyword evidence="1 6" id="KW-0963">Cytoplasm</keyword>
<evidence type="ECO:0000256" key="1">
    <source>
        <dbReference type="ARBA" id="ARBA00022490"/>
    </source>
</evidence>
<comment type="subcellular location">
    <subcellularLocation>
        <location evidence="6">Cytoplasm</location>
    </subcellularLocation>
</comment>
<dbReference type="AlphaFoldDB" id="A0A059Y1S8"/>
<evidence type="ECO:0000256" key="4">
    <source>
        <dbReference type="ARBA" id="ARBA00023172"/>
    </source>
</evidence>
<accession>A0A059Y1S8</accession>
<dbReference type="GO" id="GO:0009378">
    <property type="term" value="F:four-way junction helicase activity"/>
    <property type="evidence" value="ECO:0007669"/>
    <property type="project" value="InterPro"/>
</dbReference>
<feature type="domain" description="Helix-hairpin-helix DNA-binding motif class 1" evidence="7">
    <location>
        <begin position="111"/>
        <end position="130"/>
    </location>
</feature>
<dbReference type="SUPFAM" id="SSF47781">
    <property type="entry name" value="RuvA domain 2-like"/>
    <property type="match status" value="1"/>
</dbReference>
<protein>
    <recommendedName>
        <fullName evidence="6">Holliday junction branch migration complex subunit RuvA</fullName>
    </recommendedName>
</protein>
<dbReference type="InterPro" id="IPR000085">
    <property type="entry name" value="RuvA"/>
</dbReference>
<dbReference type="GO" id="GO:0000400">
    <property type="term" value="F:four-way junction DNA binding"/>
    <property type="evidence" value="ECO:0007669"/>
    <property type="project" value="UniProtKB-UniRule"/>
</dbReference>
<dbReference type="Gene3D" id="1.10.150.20">
    <property type="entry name" value="5' to 3' exonuclease, C-terminal subdomain"/>
    <property type="match status" value="1"/>
</dbReference>
<evidence type="ECO:0000256" key="2">
    <source>
        <dbReference type="ARBA" id="ARBA00022763"/>
    </source>
</evidence>
<keyword evidence="3 6" id="KW-0238">DNA-binding</keyword>
<comment type="subunit">
    <text evidence="6">Homotetramer. Forms an RuvA(8)-RuvB(12)-Holliday junction (HJ) complex. HJ DNA is sandwiched between 2 RuvA tetramers; dsDNA enters through RuvA and exits via RuvB. An RuvB hexamer assembles on each DNA strand where it exits the tetramer. Each RuvB hexamer is contacted by two RuvA subunits (via domain III) on 2 adjacent RuvB subunits; this complex drives branch migration. In the full resolvosome a probable DNA-RuvA(4)-RuvB(12)-RuvC(2) complex forms which resolves the HJ.</text>
</comment>
<dbReference type="GO" id="GO:0005737">
    <property type="term" value="C:cytoplasm"/>
    <property type="evidence" value="ECO:0007669"/>
    <property type="project" value="UniProtKB-SubCell"/>
</dbReference>
<dbReference type="Pfam" id="PF14520">
    <property type="entry name" value="HHH_5"/>
    <property type="match status" value="1"/>
</dbReference>
<comment type="similarity">
    <text evidence="6">Belongs to the RuvA family.</text>
</comment>
<dbReference type="Proteomes" id="UP000027059">
    <property type="component" value="Chromosome"/>
</dbReference>
<organism evidence="8 9">
    <name type="scientific">Leptospirillum ferriphilum YSK</name>
    <dbReference type="NCBI Taxonomy" id="1441628"/>
    <lineage>
        <taxon>Bacteria</taxon>
        <taxon>Pseudomonadati</taxon>
        <taxon>Nitrospirota</taxon>
        <taxon>Nitrospiria</taxon>
        <taxon>Nitrospirales</taxon>
        <taxon>Nitrospiraceae</taxon>
        <taxon>Leptospirillum</taxon>
    </lineage>
</organism>
<dbReference type="OrthoDB" id="9813571at2"/>
<dbReference type="InterPro" id="IPR012340">
    <property type="entry name" value="NA-bd_OB-fold"/>
</dbReference>
<keyword evidence="2 6" id="KW-0227">DNA damage</keyword>
<proteinExistence type="inferred from homology"/>
<keyword evidence="4 6" id="KW-0233">DNA recombination</keyword>
<comment type="domain">
    <text evidence="6">Has three domains with a flexible linker between the domains II and III and assumes an 'L' shape. Domain III is highly mobile and contacts RuvB.</text>
</comment>
<dbReference type="InterPro" id="IPR010994">
    <property type="entry name" value="RuvA_2-like"/>
</dbReference>
<comment type="caution">
    <text evidence="6">Lacks conserved residue(s) required for the propagation of feature annotation.</text>
</comment>